<dbReference type="Proteomes" id="UP001057532">
    <property type="component" value="Chromosome"/>
</dbReference>
<name>A0ABY5C4U2_9LACO</name>
<protein>
    <submittedName>
        <fullName evidence="2">Helix-turn-helix domain containing protein</fullName>
    </submittedName>
</protein>
<accession>A0ABY5C4U2</accession>
<evidence type="ECO:0000313" key="2">
    <source>
        <dbReference type="EMBL" id="USS92848.1"/>
    </source>
</evidence>
<dbReference type="InterPro" id="IPR009057">
    <property type="entry name" value="Homeodomain-like_sf"/>
</dbReference>
<evidence type="ECO:0000259" key="1">
    <source>
        <dbReference type="Pfam" id="PF13518"/>
    </source>
</evidence>
<sequence length="92" mass="10962">MVNYYKTHETSTRLTSLEFKLNPSQVKNWIYQFNHFGAKGLLPKRHGRTPMKKKYEDQSLPKDKESAYLDEISKLKMQINENQMEIDILKNI</sequence>
<dbReference type="EMBL" id="CP097478">
    <property type="protein sequence ID" value="USS92848.1"/>
    <property type="molecule type" value="Genomic_DNA"/>
</dbReference>
<gene>
    <name evidence="2" type="ORF">M8332_04240</name>
</gene>
<organism evidence="2 3">
    <name type="scientific">Fructilactobacillus ixorae</name>
    <dbReference type="NCBI Taxonomy" id="1750535"/>
    <lineage>
        <taxon>Bacteria</taxon>
        <taxon>Bacillati</taxon>
        <taxon>Bacillota</taxon>
        <taxon>Bacilli</taxon>
        <taxon>Lactobacillales</taxon>
        <taxon>Lactobacillaceae</taxon>
        <taxon>Fructilactobacillus</taxon>
    </lineage>
</organism>
<evidence type="ECO:0000313" key="3">
    <source>
        <dbReference type="Proteomes" id="UP001057532"/>
    </source>
</evidence>
<dbReference type="InterPro" id="IPR055247">
    <property type="entry name" value="InsJ-like_HTH"/>
</dbReference>
<dbReference type="SUPFAM" id="SSF46689">
    <property type="entry name" value="Homeodomain-like"/>
    <property type="match status" value="1"/>
</dbReference>
<dbReference type="Pfam" id="PF13518">
    <property type="entry name" value="HTH_28"/>
    <property type="match status" value="1"/>
</dbReference>
<reference evidence="2" key="1">
    <citation type="submission" date="2022-05" db="EMBL/GenBank/DDBJ databases">
        <authorList>
            <person name="Oliphant S.A."/>
            <person name="Watson-Haigh N.S."/>
            <person name="Sumby K.M."/>
            <person name="Gardner J.M."/>
            <person name="Jiranek V."/>
        </authorList>
    </citation>
    <scope>NUCLEOTIDE SEQUENCE</scope>
    <source>
        <strain evidence="2">Ru20-1</strain>
    </source>
</reference>
<feature type="domain" description="Insertion element IS150 protein InsJ-like helix-turn-helix" evidence="1">
    <location>
        <begin position="1"/>
        <end position="48"/>
    </location>
</feature>
<proteinExistence type="predicted"/>
<keyword evidence="3" id="KW-1185">Reference proteome</keyword>
<dbReference type="RefSeq" id="WP_252779611.1">
    <property type="nucleotide sequence ID" value="NZ_CP097478.1"/>
</dbReference>